<dbReference type="PANTHER" id="PTHR42693:SF53">
    <property type="entry name" value="ENDO-4-O-SULFATASE"/>
    <property type="match status" value="1"/>
</dbReference>
<evidence type="ECO:0000256" key="2">
    <source>
        <dbReference type="ARBA" id="ARBA00022801"/>
    </source>
</evidence>
<dbReference type="InterPro" id="IPR050738">
    <property type="entry name" value="Sulfatase"/>
</dbReference>
<evidence type="ECO:0000259" key="3">
    <source>
        <dbReference type="Pfam" id="PF00884"/>
    </source>
</evidence>
<feature type="domain" description="Sulfatase N-terminal" evidence="3">
    <location>
        <begin position="61"/>
        <end position="161"/>
    </location>
</feature>
<comment type="similarity">
    <text evidence="1">Belongs to the sulfatase family.</text>
</comment>
<dbReference type="Proteomes" id="UP000316199">
    <property type="component" value="Unassembled WGS sequence"/>
</dbReference>
<dbReference type="Pfam" id="PF00884">
    <property type="entry name" value="Sulfatase"/>
    <property type="match status" value="2"/>
</dbReference>
<keyword evidence="2" id="KW-0378">Hydrolase</keyword>
<evidence type="ECO:0000313" key="4">
    <source>
        <dbReference type="EMBL" id="RZO76821.1"/>
    </source>
</evidence>
<dbReference type="PANTHER" id="PTHR42693">
    <property type="entry name" value="ARYLSULFATASE FAMILY MEMBER"/>
    <property type="match status" value="1"/>
</dbReference>
<dbReference type="InterPro" id="IPR017850">
    <property type="entry name" value="Alkaline_phosphatase_core_sf"/>
</dbReference>
<reference evidence="4 5" key="1">
    <citation type="submission" date="2019-02" db="EMBL/GenBank/DDBJ databases">
        <title>Prokaryotic population dynamics and viral predation in marine succession experiment using metagenomics: the confinement effect.</title>
        <authorList>
            <person name="Haro-Moreno J.M."/>
            <person name="Rodriguez-Valera F."/>
            <person name="Lopez-Perez M."/>
        </authorList>
    </citation>
    <scope>NUCLEOTIDE SEQUENCE [LARGE SCALE GENOMIC DNA]</scope>
    <source>
        <strain evidence="4">MED-G157</strain>
    </source>
</reference>
<dbReference type="GO" id="GO:0004065">
    <property type="term" value="F:arylsulfatase activity"/>
    <property type="evidence" value="ECO:0007669"/>
    <property type="project" value="TreeGrafter"/>
</dbReference>
<dbReference type="SUPFAM" id="SSF53649">
    <property type="entry name" value="Alkaline phosphatase-like"/>
    <property type="match status" value="1"/>
</dbReference>
<organism evidence="4 5">
    <name type="scientific">OM182 bacterium</name>
    <dbReference type="NCBI Taxonomy" id="2510334"/>
    <lineage>
        <taxon>Bacteria</taxon>
        <taxon>Pseudomonadati</taxon>
        <taxon>Pseudomonadota</taxon>
        <taxon>Gammaproteobacteria</taxon>
        <taxon>OMG group</taxon>
        <taxon>OM182 clade</taxon>
    </lineage>
</organism>
<dbReference type="InterPro" id="IPR000917">
    <property type="entry name" value="Sulfatase_N"/>
</dbReference>
<protein>
    <submittedName>
        <fullName evidence="4">Sulfatase atsG</fullName>
    </submittedName>
</protein>
<comment type="caution">
    <text evidence="4">The sequence shown here is derived from an EMBL/GenBank/DDBJ whole genome shotgun (WGS) entry which is preliminary data.</text>
</comment>
<dbReference type="CDD" id="cd16027">
    <property type="entry name" value="SGSH"/>
    <property type="match status" value="1"/>
</dbReference>
<gene>
    <name evidence="4" type="ORF">EVA68_02970</name>
</gene>
<dbReference type="Gene3D" id="3.40.720.10">
    <property type="entry name" value="Alkaline Phosphatase, subunit A"/>
    <property type="match status" value="1"/>
</dbReference>
<name>A0A520S300_9GAMM</name>
<dbReference type="EMBL" id="SHAG01000007">
    <property type="protein sequence ID" value="RZO76821.1"/>
    <property type="molecule type" value="Genomic_DNA"/>
</dbReference>
<proteinExistence type="inferred from homology"/>
<evidence type="ECO:0000313" key="5">
    <source>
        <dbReference type="Proteomes" id="UP000316199"/>
    </source>
</evidence>
<sequence>MTIIKTRLIRLSSRIACFSTMSEYSREVVCTNTKFYLFLILFLSLGSLQSSWARDVQLSAPNILIILADDLHWRDLGATGNQDVHTPNIDQLAQEGLRLNGFFASSAVCSPLRHSLYTGLYPIRSGAYPNHTMVNPKTRSIFHHLSELDYRVGLIGKTHIYPKVSFPFEHISSRAKDFNKAAAFINRDNEQPWFMIFASHEPHSPWHSGPRELYDADELSLPTWLHDNTVTRNALADYYAEISDLDAQVGRLLKIIEEANQSTETMVWFLSEQGSQLPFGGKWSLYDNGIRVAAFVRWPGRIVSDRSVDALIQYVDVAPTLVEIAGGKPQLVDTGNMRVTDGSSGFDGDSFISVLNGHHSAHREYVFAQNTTVGVYGYREPYPSRSVRDDRYKLIRNLASNNEFLIHGIHNQAVYRSWQEDSADNPELAEQIKWLSHRPPVELYDLRQDIFEKNNVAGHPEYMHVENRLGKALDLWMLEQGDLGIDTELKAKSRQHPGLEKNIKNKTMGKQ</sequence>
<feature type="domain" description="Sulfatase N-terminal" evidence="3">
    <location>
        <begin position="178"/>
        <end position="326"/>
    </location>
</feature>
<dbReference type="AlphaFoldDB" id="A0A520S300"/>
<evidence type="ECO:0000256" key="1">
    <source>
        <dbReference type="ARBA" id="ARBA00008779"/>
    </source>
</evidence>
<accession>A0A520S300</accession>